<proteinExistence type="predicted"/>
<reference evidence="2" key="2">
    <citation type="submission" date="2020-05" db="UniProtKB">
        <authorList>
            <consortium name="EnsemblMetazoa"/>
        </authorList>
    </citation>
    <scope>IDENTIFICATION</scope>
    <source>
        <strain evidence="2">CM1001059</strain>
    </source>
</reference>
<reference evidence="3" key="1">
    <citation type="submission" date="2014-01" db="EMBL/GenBank/DDBJ databases">
        <title>The Genome Sequence of Anopheles melas CM1001059_A (V2).</title>
        <authorList>
            <consortium name="The Broad Institute Genomics Platform"/>
            <person name="Neafsey D.E."/>
            <person name="Besansky N."/>
            <person name="Howell P."/>
            <person name="Walton C."/>
            <person name="Young S.K."/>
            <person name="Zeng Q."/>
            <person name="Gargeya S."/>
            <person name="Fitzgerald M."/>
            <person name="Haas B."/>
            <person name="Abouelleil A."/>
            <person name="Allen A.W."/>
            <person name="Alvarado L."/>
            <person name="Arachchi H.M."/>
            <person name="Berlin A.M."/>
            <person name="Chapman S.B."/>
            <person name="Gainer-Dewar J."/>
            <person name="Goldberg J."/>
            <person name="Griggs A."/>
            <person name="Gujja S."/>
            <person name="Hansen M."/>
            <person name="Howarth C."/>
            <person name="Imamovic A."/>
            <person name="Ireland A."/>
            <person name="Larimer J."/>
            <person name="McCowan C."/>
            <person name="Murphy C."/>
            <person name="Pearson M."/>
            <person name="Poon T.W."/>
            <person name="Priest M."/>
            <person name="Roberts A."/>
            <person name="Saif S."/>
            <person name="Shea T."/>
            <person name="Sisk P."/>
            <person name="Sykes S."/>
            <person name="Wortman J."/>
            <person name="Nusbaum C."/>
            <person name="Birren B."/>
        </authorList>
    </citation>
    <scope>NUCLEOTIDE SEQUENCE [LARGE SCALE GENOMIC DNA]</scope>
    <source>
        <strain evidence="3">CM1001059</strain>
    </source>
</reference>
<feature type="region of interest" description="Disordered" evidence="1">
    <location>
        <begin position="163"/>
        <end position="192"/>
    </location>
</feature>
<dbReference type="EnsemblMetazoa" id="AMEC008901-RA">
    <property type="protein sequence ID" value="AMEC008901-PA"/>
    <property type="gene ID" value="AMEC008901"/>
</dbReference>
<evidence type="ECO:0000313" key="2">
    <source>
        <dbReference type="EnsemblMetazoa" id="AMEC008901-PA"/>
    </source>
</evidence>
<evidence type="ECO:0000313" key="3">
    <source>
        <dbReference type="Proteomes" id="UP000075902"/>
    </source>
</evidence>
<evidence type="ECO:0000256" key="1">
    <source>
        <dbReference type="SAM" id="MobiDB-lite"/>
    </source>
</evidence>
<accession>A0A182TV83</accession>
<protein>
    <submittedName>
        <fullName evidence="2">Uncharacterized protein</fullName>
    </submittedName>
</protein>
<dbReference type="AlphaFoldDB" id="A0A182TV83"/>
<dbReference type="Proteomes" id="UP000075902">
    <property type="component" value="Unassembled WGS sequence"/>
</dbReference>
<feature type="compositionally biased region" description="Basic and acidic residues" evidence="1">
    <location>
        <begin position="163"/>
        <end position="172"/>
    </location>
</feature>
<organism evidence="2 3">
    <name type="scientific">Anopheles melas</name>
    <dbReference type="NCBI Taxonomy" id="34690"/>
    <lineage>
        <taxon>Eukaryota</taxon>
        <taxon>Metazoa</taxon>
        <taxon>Ecdysozoa</taxon>
        <taxon>Arthropoda</taxon>
        <taxon>Hexapoda</taxon>
        <taxon>Insecta</taxon>
        <taxon>Pterygota</taxon>
        <taxon>Neoptera</taxon>
        <taxon>Endopterygota</taxon>
        <taxon>Diptera</taxon>
        <taxon>Nematocera</taxon>
        <taxon>Culicoidea</taxon>
        <taxon>Culicidae</taxon>
        <taxon>Anophelinae</taxon>
        <taxon>Anopheles</taxon>
    </lineage>
</organism>
<dbReference type="VEuPathDB" id="VectorBase:AMEC008901"/>
<name>A0A182TV83_9DIPT</name>
<keyword evidence="3" id="KW-1185">Reference proteome</keyword>
<sequence>ANVNTLKTVSPLGLYGGYGVEQGYGLVHGYGYGYNNYLPVQGHAAKYVAANPGASTGSGGQIQRLLVDGMSGQGSLMDGATVGSDIASLLLDRSSVHGGVRGSIRHRWDGMDSGAGIGHSRRHGIAMGGGHVRGGHIRSGVSRHDVLRGNVLLNDRGLRDRVGQRNGVRRDPVSFGGDGQSDNDCNNDALKE</sequence>